<feature type="signal peptide" evidence="5">
    <location>
        <begin position="1"/>
        <end position="25"/>
    </location>
</feature>
<evidence type="ECO:0000256" key="2">
    <source>
        <dbReference type="ARBA" id="ARBA00009023"/>
    </source>
</evidence>
<sequence>MKLFTKLLPLAAVCAVLSVPVQVAAQTKIPIKLGWTTTDGPTDPYAVGARAFAKALEQDPAGKVFDVQFYPNRQLGDEKALLEGLRMGTAQAAIITNAVTAQIEPAFLLNDLPFLYASSNQAYDLLDGEVGDMLAEKLASKGIAVLGYMGGGFRNMINNVRPVSKPEDVSGVKYRVMQSPMYIGMYESLGGNPVPMAWGETYTAVQQGALDGLEIPLSVIDSTKSYEITKYLSLTNHTFSVIEFLFNKRWLDRLEPAQRDAIVKAAEVATKEQRIVSDESARKLVSVLADKGMQVNEIGNPAQFREKVKPVYEKFRPQIGAEILDKALVEVQ</sequence>
<dbReference type="KEGG" id="boz:DBV39_03810"/>
<dbReference type="PANTHER" id="PTHR33376">
    <property type="match status" value="1"/>
</dbReference>
<evidence type="ECO:0000256" key="3">
    <source>
        <dbReference type="ARBA" id="ARBA00022448"/>
    </source>
</evidence>
<dbReference type="NCBIfam" id="NF037995">
    <property type="entry name" value="TRAP_S1"/>
    <property type="match status" value="1"/>
</dbReference>
<dbReference type="Pfam" id="PF03480">
    <property type="entry name" value="DctP"/>
    <property type="match status" value="1"/>
</dbReference>
<reference evidence="6 7" key="1">
    <citation type="submission" date="2018-04" db="EMBL/GenBank/DDBJ databases">
        <title>Bordetella sp. HZ20 isolated from seawater.</title>
        <authorList>
            <person name="Sun C."/>
        </authorList>
    </citation>
    <scope>NUCLEOTIDE SEQUENCE [LARGE SCALE GENOMIC DNA]</scope>
    <source>
        <strain evidence="6 7">HZ20</strain>
    </source>
</reference>
<dbReference type="AlphaFoldDB" id="A0A2R4XPC9"/>
<name>A0A2R4XPC9_9BURK</name>
<evidence type="ECO:0000313" key="6">
    <source>
        <dbReference type="EMBL" id="AWB35618.1"/>
    </source>
</evidence>
<dbReference type="RefSeq" id="WP_108623074.1">
    <property type="nucleotide sequence ID" value="NZ_CP028901.1"/>
</dbReference>
<evidence type="ECO:0000256" key="1">
    <source>
        <dbReference type="ARBA" id="ARBA00004196"/>
    </source>
</evidence>
<evidence type="ECO:0000256" key="5">
    <source>
        <dbReference type="SAM" id="SignalP"/>
    </source>
</evidence>
<dbReference type="GO" id="GO:0055085">
    <property type="term" value="P:transmembrane transport"/>
    <property type="evidence" value="ECO:0007669"/>
    <property type="project" value="InterPro"/>
</dbReference>
<dbReference type="EMBL" id="CP028901">
    <property type="protein sequence ID" value="AWB35618.1"/>
    <property type="molecule type" value="Genomic_DNA"/>
</dbReference>
<dbReference type="GO" id="GO:0030288">
    <property type="term" value="C:outer membrane-bounded periplasmic space"/>
    <property type="evidence" value="ECO:0007669"/>
    <property type="project" value="InterPro"/>
</dbReference>
<keyword evidence="3" id="KW-0813">Transport</keyword>
<dbReference type="CDD" id="cd13603">
    <property type="entry name" value="PBP2_TRAP_Siap_TeaA_like"/>
    <property type="match status" value="1"/>
</dbReference>
<proteinExistence type="inferred from homology"/>
<evidence type="ECO:0000313" key="7">
    <source>
        <dbReference type="Proteomes" id="UP000244571"/>
    </source>
</evidence>
<accession>A0A2R4XPC9</accession>
<dbReference type="Gene3D" id="3.40.190.170">
    <property type="entry name" value="Bacterial extracellular solute-binding protein, family 7"/>
    <property type="match status" value="1"/>
</dbReference>
<dbReference type="OrthoDB" id="9794826at2"/>
<dbReference type="InterPro" id="IPR038404">
    <property type="entry name" value="TRAP_DctP_sf"/>
</dbReference>
<organism evidence="6 7">
    <name type="scientific">Orrella marina</name>
    <dbReference type="NCBI Taxonomy" id="2163011"/>
    <lineage>
        <taxon>Bacteria</taxon>
        <taxon>Pseudomonadati</taxon>
        <taxon>Pseudomonadota</taxon>
        <taxon>Betaproteobacteria</taxon>
        <taxon>Burkholderiales</taxon>
        <taxon>Alcaligenaceae</taxon>
        <taxon>Orrella</taxon>
    </lineage>
</organism>
<dbReference type="InterPro" id="IPR004682">
    <property type="entry name" value="TRAP_DctP"/>
</dbReference>
<keyword evidence="4 5" id="KW-0732">Signal</keyword>
<dbReference type="Proteomes" id="UP000244571">
    <property type="component" value="Chromosome"/>
</dbReference>
<dbReference type="PIRSF" id="PIRSF006470">
    <property type="entry name" value="DctB"/>
    <property type="match status" value="1"/>
</dbReference>
<evidence type="ECO:0000256" key="4">
    <source>
        <dbReference type="ARBA" id="ARBA00022729"/>
    </source>
</evidence>
<feature type="chain" id="PRO_5015358175" evidence="5">
    <location>
        <begin position="26"/>
        <end position="332"/>
    </location>
</feature>
<dbReference type="InterPro" id="IPR018389">
    <property type="entry name" value="DctP_fam"/>
</dbReference>
<comment type="similarity">
    <text evidence="2">Belongs to the bacterial solute-binding protein 7 family.</text>
</comment>
<keyword evidence="7" id="KW-1185">Reference proteome</keyword>
<dbReference type="NCBIfam" id="TIGR00787">
    <property type="entry name" value="dctP"/>
    <property type="match status" value="1"/>
</dbReference>
<dbReference type="PANTHER" id="PTHR33376:SF4">
    <property type="entry name" value="SIALIC ACID-BINDING PERIPLASMIC PROTEIN SIAP"/>
    <property type="match status" value="1"/>
</dbReference>
<gene>
    <name evidence="6" type="ORF">DBV39_03810</name>
</gene>
<protein>
    <submittedName>
        <fullName evidence="6">Transporter</fullName>
    </submittedName>
</protein>
<comment type="subcellular location">
    <subcellularLocation>
        <location evidence="1">Cell envelope</location>
    </subcellularLocation>
</comment>